<reference evidence="4 5" key="1">
    <citation type="submission" date="2017-05" db="EMBL/GenBank/DDBJ databases">
        <title>Complete and WGS of Bordetella genogroups.</title>
        <authorList>
            <person name="Spilker T."/>
            <person name="LiPuma J."/>
        </authorList>
    </citation>
    <scope>NUCLEOTIDE SEQUENCE [LARGE SCALE GENOMIC DNA]</scope>
    <source>
        <strain evidence="4 5">AU17610</strain>
    </source>
</reference>
<dbReference type="Pfam" id="PF12833">
    <property type="entry name" value="HTH_18"/>
    <property type="match status" value="1"/>
</dbReference>
<dbReference type="PANTHER" id="PTHR43130">
    <property type="entry name" value="ARAC-FAMILY TRANSCRIPTIONAL REGULATOR"/>
    <property type="match status" value="1"/>
</dbReference>
<dbReference type="InterPro" id="IPR002818">
    <property type="entry name" value="DJ-1/PfpI"/>
</dbReference>
<evidence type="ECO:0000256" key="1">
    <source>
        <dbReference type="ARBA" id="ARBA00023015"/>
    </source>
</evidence>
<protein>
    <submittedName>
        <fullName evidence="4">AraC family transcriptional regulator</fullName>
    </submittedName>
</protein>
<dbReference type="InterPro" id="IPR018060">
    <property type="entry name" value="HTH_AraC"/>
</dbReference>
<keyword evidence="1" id="KW-0805">Transcription regulation</keyword>
<evidence type="ECO:0000259" key="3">
    <source>
        <dbReference type="PROSITE" id="PS01124"/>
    </source>
</evidence>
<dbReference type="CDD" id="cd03137">
    <property type="entry name" value="GATase1_AraC_1"/>
    <property type="match status" value="1"/>
</dbReference>
<dbReference type="GO" id="GO:0003700">
    <property type="term" value="F:DNA-binding transcription factor activity"/>
    <property type="evidence" value="ECO:0007669"/>
    <property type="project" value="InterPro"/>
</dbReference>
<name>A0A261SGL2_9BORD</name>
<dbReference type="OrthoDB" id="8543772at2"/>
<dbReference type="RefSeq" id="WP_094827348.1">
    <property type="nucleotide sequence ID" value="NZ_NEVL01000003.1"/>
</dbReference>
<keyword evidence="2" id="KW-0804">Transcription</keyword>
<dbReference type="Gene3D" id="3.40.50.880">
    <property type="match status" value="1"/>
</dbReference>
<evidence type="ECO:0000313" key="4">
    <source>
        <dbReference type="EMBL" id="OZI36544.1"/>
    </source>
</evidence>
<dbReference type="AlphaFoldDB" id="A0A261SGL2"/>
<dbReference type="InterPro" id="IPR052158">
    <property type="entry name" value="INH-QAR"/>
</dbReference>
<dbReference type="Proteomes" id="UP000217005">
    <property type="component" value="Unassembled WGS sequence"/>
</dbReference>
<evidence type="ECO:0000256" key="2">
    <source>
        <dbReference type="ARBA" id="ARBA00023163"/>
    </source>
</evidence>
<gene>
    <name evidence="4" type="ORF">CEG14_16325</name>
</gene>
<dbReference type="SUPFAM" id="SSF52317">
    <property type="entry name" value="Class I glutamine amidotransferase-like"/>
    <property type="match status" value="1"/>
</dbReference>
<dbReference type="GO" id="GO:0043565">
    <property type="term" value="F:sequence-specific DNA binding"/>
    <property type="evidence" value="ECO:0007669"/>
    <property type="project" value="InterPro"/>
</dbReference>
<evidence type="ECO:0000313" key="5">
    <source>
        <dbReference type="Proteomes" id="UP000217005"/>
    </source>
</evidence>
<dbReference type="PANTHER" id="PTHR43130:SF3">
    <property type="entry name" value="HTH-TYPE TRANSCRIPTIONAL REGULATOR RV1931C"/>
    <property type="match status" value="1"/>
</dbReference>
<dbReference type="InterPro" id="IPR029062">
    <property type="entry name" value="Class_I_gatase-like"/>
</dbReference>
<dbReference type="Gene3D" id="1.10.10.60">
    <property type="entry name" value="Homeodomain-like"/>
    <property type="match status" value="1"/>
</dbReference>
<organism evidence="4 5">
    <name type="scientific">Bordetella genomosp. 1</name>
    <dbReference type="NCBI Taxonomy" id="1395607"/>
    <lineage>
        <taxon>Bacteria</taxon>
        <taxon>Pseudomonadati</taxon>
        <taxon>Pseudomonadota</taxon>
        <taxon>Betaproteobacteria</taxon>
        <taxon>Burkholderiales</taxon>
        <taxon>Alcaligenaceae</taxon>
        <taxon>Bordetella</taxon>
    </lineage>
</organism>
<comment type="caution">
    <text evidence="4">The sequence shown here is derived from an EMBL/GenBank/DDBJ whole genome shotgun (WGS) entry which is preliminary data.</text>
</comment>
<dbReference type="Pfam" id="PF01965">
    <property type="entry name" value="DJ-1_PfpI"/>
    <property type="match status" value="1"/>
</dbReference>
<sequence>MKHLIALVLVPDFQLLDMAGPASVFETAAEIAAERGAGPGYRVELVSEAGGPVRSSGGVTVLTRPWRELRPATLLVPGGTGARTAPASPALCALLQRAQARGARLASVCTGAYVLAAAGVLDGRRVTTHWRHAAALQRRYPQLDVEADRIHLHDRGVWTSAGITAGIDLALAMVEADLGEAVARQAARDMVVYHRRSGGQSQFSALQDLTPGAGRMREVLHYIGEHLTQSLSIEQLAEVACISPRQFCRAFKAETGQTPAKAVERIRAQAARAQVEDGDAPIEAIARRVGFVDAERMRRAFVRVYGQPPQALRRAARAAPAEPADAALAA</sequence>
<dbReference type="SMART" id="SM00342">
    <property type="entry name" value="HTH_ARAC"/>
    <property type="match status" value="1"/>
</dbReference>
<dbReference type="EMBL" id="NEVL01000003">
    <property type="protein sequence ID" value="OZI36544.1"/>
    <property type="molecule type" value="Genomic_DNA"/>
</dbReference>
<feature type="domain" description="HTH araC/xylS-type" evidence="3">
    <location>
        <begin position="217"/>
        <end position="315"/>
    </location>
</feature>
<accession>A0A261SGL2</accession>
<proteinExistence type="predicted"/>
<dbReference type="InterPro" id="IPR009057">
    <property type="entry name" value="Homeodomain-like_sf"/>
</dbReference>
<dbReference type="SUPFAM" id="SSF46689">
    <property type="entry name" value="Homeodomain-like"/>
    <property type="match status" value="2"/>
</dbReference>
<dbReference type="PROSITE" id="PS01124">
    <property type="entry name" value="HTH_ARAC_FAMILY_2"/>
    <property type="match status" value="1"/>
</dbReference>